<dbReference type="InterPro" id="IPR011701">
    <property type="entry name" value="MFS"/>
</dbReference>
<feature type="transmembrane region" description="Helical" evidence="5">
    <location>
        <begin position="405"/>
        <end position="423"/>
    </location>
</feature>
<feature type="transmembrane region" description="Helical" evidence="5">
    <location>
        <begin position="314"/>
        <end position="333"/>
    </location>
</feature>
<comment type="caution">
    <text evidence="7">The sequence shown here is derived from an EMBL/GenBank/DDBJ whole genome shotgun (WGS) entry which is preliminary data.</text>
</comment>
<dbReference type="Pfam" id="PF07690">
    <property type="entry name" value="MFS_1"/>
    <property type="match status" value="1"/>
</dbReference>
<dbReference type="OrthoDB" id="9787026at2"/>
<dbReference type="PANTHER" id="PTHR23508:SF10">
    <property type="entry name" value="CARBOXYLIC ACID TRANSPORTER PROTEIN HOMOLOG"/>
    <property type="match status" value="1"/>
</dbReference>
<dbReference type="PROSITE" id="PS00217">
    <property type="entry name" value="SUGAR_TRANSPORT_2"/>
    <property type="match status" value="1"/>
</dbReference>
<feature type="transmembrane region" description="Helical" evidence="5">
    <location>
        <begin position="172"/>
        <end position="191"/>
    </location>
</feature>
<evidence type="ECO:0000256" key="5">
    <source>
        <dbReference type="SAM" id="Phobius"/>
    </source>
</evidence>
<feature type="domain" description="Major facilitator superfamily (MFS) profile" evidence="6">
    <location>
        <begin position="17"/>
        <end position="427"/>
    </location>
</feature>
<keyword evidence="2 5" id="KW-0812">Transmembrane</keyword>
<name>A0A437PVZ4_9BACT</name>
<feature type="transmembrane region" description="Helical" evidence="5">
    <location>
        <begin position="12"/>
        <end position="35"/>
    </location>
</feature>
<protein>
    <submittedName>
        <fullName evidence="7">MFS transporter</fullName>
    </submittedName>
</protein>
<dbReference type="PROSITE" id="PS50850">
    <property type="entry name" value="MFS"/>
    <property type="match status" value="1"/>
</dbReference>
<organism evidence="7 8">
    <name type="scientific">Sandaracinomonas limnophila</name>
    <dbReference type="NCBI Taxonomy" id="1862386"/>
    <lineage>
        <taxon>Bacteria</taxon>
        <taxon>Pseudomonadati</taxon>
        <taxon>Bacteroidota</taxon>
        <taxon>Cytophagia</taxon>
        <taxon>Cytophagales</taxon>
        <taxon>Flectobacillaceae</taxon>
        <taxon>Sandaracinomonas</taxon>
    </lineage>
</organism>
<accession>A0A437PVZ4</accession>
<dbReference type="InterPro" id="IPR005829">
    <property type="entry name" value="Sugar_transporter_CS"/>
</dbReference>
<evidence type="ECO:0000259" key="6">
    <source>
        <dbReference type="PROSITE" id="PS50850"/>
    </source>
</evidence>
<dbReference type="PROSITE" id="PS00216">
    <property type="entry name" value="SUGAR_TRANSPORT_1"/>
    <property type="match status" value="1"/>
</dbReference>
<feature type="transmembrane region" description="Helical" evidence="5">
    <location>
        <begin position="140"/>
        <end position="166"/>
    </location>
</feature>
<dbReference type="Gene3D" id="1.20.1250.20">
    <property type="entry name" value="MFS general substrate transporter like domains"/>
    <property type="match status" value="1"/>
</dbReference>
<dbReference type="SUPFAM" id="SSF103473">
    <property type="entry name" value="MFS general substrate transporter"/>
    <property type="match status" value="1"/>
</dbReference>
<dbReference type="RefSeq" id="WP_127801977.1">
    <property type="nucleotide sequence ID" value="NZ_SACY01000001.1"/>
</dbReference>
<dbReference type="Proteomes" id="UP000282832">
    <property type="component" value="Unassembled WGS sequence"/>
</dbReference>
<feature type="transmembrane region" description="Helical" evidence="5">
    <location>
        <begin position="372"/>
        <end position="399"/>
    </location>
</feature>
<dbReference type="InterPro" id="IPR020846">
    <property type="entry name" value="MFS_dom"/>
</dbReference>
<evidence type="ECO:0000313" key="7">
    <source>
        <dbReference type="EMBL" id="RVU26424.1"/>
    </source>
</evidence>
<dbReference type="AlphaFoldDB" id="A0A437PVZ4"/>
<dbReference type="PANTHER" id="PTHR23508">
    <property type="entry name" value="CARBOXYLIC ACID TRANSPORTER PROTEIN HOMOLOG"/>
    <property type="match status" value="1"/>
</dbReference>
<keyword evidence="3 5" id="KW-1133">Transmembrane helix</keyword>
<feature type="transmembrane region" description="Helical" evidence="5">
    <location>
        <begin position="339"/>
        <end position="360"/>
    </location>
</feature>
<feature type="transmembrane region" description="Helical" evidence="5">
    <location>
        <begin position="252"/>
        <end position="271"/>
    </location>
</feature>
<feature type="transmembrane region" description="Helical" evidence="5">
    <location>
        <begin position="82"/>
        <end position="102"/>
    </location>
</feature>
<comment type="subcellular location">
    <subcellularLocation>
        <location evidence="1">Membrane</location>
        <topology evidence="1">Multi-pass membrane protein</topology>
    </subcellularLocation>
</comment>
<evidence type="ECO:0000313" key="8">
    <source>
        <dbReference type="Proteomes" id="UP000282832"/>
    </source>
</evidence>
<evidence type="ECO:0000256" key="3">
    <source>
        <dbReference type="ARBA" id="ARBA00022989"/>
    </source>
</evidence>
<reference evidence="7 8" key="1">
    <citation type="submission" date="2019-01" db="EMBL/GenBank/DDBJ databases">
        <authorList>
            <person name="Chen W.-M."/>
        </authorList>
    </citation>
    <scope>NUCLEOTIDE SEQUENCE [LARGE SCALE GENOMIC DNA]</scope>
    <source>
        <strain evidence="7 8">FSY-15</strain>
    </source>
</reference>
<dbReference type="GO" id="GO:0046943">
    <property type="term" value="F:carboxylic acid transmembrane transporter activity"/>
    <property type="evidence" value="ECO:0007669"/>
    <property type="project" value="TreeGrafter"/>
</dbReference>
<dbReference type="EMBL" id="SACY01000001">
    <property type="protein sequence ID" value="RVU26424.1"/>
    <property type="molecule type" value="Genomic_DNA"/>
</dbReference>
<feature type="transmembrane region" description="Helical" evidence="5">
    <location>
        <begin position="108"/>
        <end position="128"/>
    </location>
</feature>
<gene>
    <name evidence="7" type="ORF">EOJ36_00055</name>
</gene>
<feature type="transmembrane region" description="Helical" evidence="5">
    <location>
        <begin position="283"/>
        <end position="307"/>
    </location>
</feature>
<dbReference type="GO" id="GO:0005886">
    <property type="term" value="C:plasma membrane"/>
    <property type="evidence" value="ECO:0007669"/>
    <property type="project" value="TreeGrafter"/>
</dbReference>
<evidence type="ECO:0000256" key="4">
    <source>
        <dbReference type="ARBA" id="ARBA00023136"/>
    </source>
</evidence>
<evidence type="ECO:0000256" key="2">
    <source>
        <dbReference type="ARBA" id="ARBA00022692"/>
    </source>
</evidence>
<dbReference type="InterPro" id="IPR036259">
    <property type="entry name" value="MFS_trans_sf"/>
</dbReference>
<evidence type="ECO:0000256" key="1">
    <source>
        <dbReference type="ARBA" id="ARBA00004141"/>
    </source>
</evidence>
<feature type="transmembrane region" description="Helical" evidence="5">
    <location>
        <begin position="55"/>
        <end position="75"/>
    </location>
</feature>
<keyword evidence="4 5" id="KW-0472">Membrane</keyword>
<proteinExistence type="predicted"/>
<sequence length="428" mass="45975">MKNQLDQKPMLSLQYMVILVCFLMNMLDGMDVMIISYTAPAIAKAWAISPAKLGVVFSSGLVGMTFGAIILAPFADKIGRKAMMLLAAAIMGSCIYLTTYSTEVWHLLSFRFISGLGLGAMLASTAALTAEYTPNNTKDFWVSFVISGYPVGAVASGLASAGIIKASGWQRMFEVAGMFTFLALPILYFFLTESLDFYLKSQPAGALEKANAILKKLNLEELKELPEKAHAGKAVRVSTLLEAEYKISTLQLWLSLFLAFSTLYFLTNWIPKLASDAGVSMENAIWAGTIFNSGAILGISTQGYLSLKFGLKKTIGFILILTAFLMAIFGFFVGSDAVLFIFFLLGFGVQGGFVGLYAVAARMYPTQIRSTGVGWAIGMGRVGGIIGPIVGGLLIAIGLNMTESFLVFAAPTLLAGIMTMKISSKEIS</sequence>
<keyword evidence="8" id="KW-1185">Reference proteome</keyword>